<feature type="region of interest" description="Disordered" evidence="7">
    <location>
        <begin position="85"/>
        <end position="113"/>
    </location>
</feature>
<keyword evidence="12" id="KW-1185">Reference proteome</keyword>
<evidence type="ECO:0000256" key="7">
    <source>
        <dbReference type="SAM" id="MobiDB-lite"/>
    </source>
</evidence>
<comment type="caution">
    <text evidence="11">The sequence shown here is derived from an EMBL/GenBank/DDBJ whole genome shotgun (WGS) entry which is preliminary data.</text>
</comment>
<dbReference type="Proteomes" id="UP000198287">
    <property type="component" value="Unassembled WGS sequence"/>
</dbReference>
<evidence type="ECO:0000313" key="12">
    <source>
        <dbReference type="Proteomes" id="UP000198287"/>
    </source>
</evidence>
<comment type="similarity">
    <text evidence="1">Belongs to the peptidase C1 family.</text>
</comment>
<evidence type="ECO:0000259" key="10">
    <source>
        <dbReference type="SMART" id="SM00848"/>
    </source>
</evidence>
<dbReference type="OMA" id="SIAVAXI"/>
<dbReference type="GO" id="GO:0008234">
    <property type="term" value="F:cysteine-type peptidase activity"/>
    <property type="evidence" value="ECO:0007669"/>
    <property type="project" value="UniProtKB-KW"/>
</dbReference>
<evidence type="ECO:0000259" key="9">
    <source>
        <dbReference type="SMART" id="SM00645"/>
    </source>
</evidence>
<organism evidence="11 12">
    <name type="scientific">Folsomia candida</name>
    <name type="common">Springtail</name>
    <dbReference type="NCBI Taxonomy" id="158441"/>
    <lineage>
        <taxon>Eukaryota</taxon>
        <taxon>Metazoa</taxon>
        <taxon>Ecdysozoa</taxon>
        <taxon>Arthropoda</taxon>
        <taxon>Hexapoda</taxon>
        <taxon>Collembola</taxon>
        <taxon>Entomobryomorpha</taxon>
        <taxon>Isotomoidea</taxon>
        <taxon>Isotomidae</taxon>
        <taxon>Proisotominae</taxon>
        <taxon>Folsomia</taxon>
    </lineage>
</organism>
<evidence type="ECO:0000256" key="8">
    <source>
        <dbReference type="SAM" id="SignalP"/>
    </source>
</evidence>
<dbReference type="SMART" id="SM00645">
    <property type="entry name" value="Pept_C1"/>
    <property type="match status" value="1"/>
</dbReference>
<keyword evidence="8" id="KW-0732">Signal</keyword>
<gene>
    <name evidence="11" type="ORF">Fcan01_17808</name>
</gene>
<dbReference type="SMART" id="SM00848">
    <property type="entry name" value="Inhibitor_I29"/>
    <property type="match status" value="1"/>
</dbReference>
<dbReference type="Gene3D" id="3.90.70.10">
    <property type="entry name" value="Cysteine proteinases"/>
    <property type="match status" value="1"/>
</dbReference>
<protein>
    <submittedName>
        <fullName evidence="11">Cathepsin L-like proteinase</fullName>
    </submittedName>
</protein>
<dbReference type="InterPro" id="IPR000169">
    <property type="entry name" value="Pept_cys_AS"/>
</dbReference>
<keyword evidence="4" id="KW-0788">Thiol protease</keyword>
<dbReference type="STRING" id="158441.A0A226DQW3"/>
<evidence type="ECO:0000256" key="2">
    <source>
        <dbReference type="ARBA" id="ARBA00022670"/>
    </source>
</evidence>
<dbReference type="OrthoDB" id="10253408at2759"/>
<reference evidence="11 12" key="1">
    <citation type="submission" date="2015-12" db="EMBL/GenBank/DDBJ databases">
        <title>The genome of Folsomia candida.</title>
        <authorList>
            <person name="Faddeeva A."/>
            <person name="Derks M.F."/>
            <person name="Anvar Y."/>
            <person name="Smit S."/>
            <person name="Van Straalen N."/>
            <person name="Roelofs D."/>
        </authorList>
    </citation>
    <scope>NUCLEOTIDE SEQUENCE [LARGE SCALE GENOMIC DNA]</scope>
    <source>
        <strain evidence="11 12">VU population</strain>
        <tissue evidence="11">Whole body</tissue>
    </source>
</reference>
<keyword evidence="2" id="KW-0645">Protease</keyword>
<accession>A0A226DQW3</accession>
<dbReference type="InterPro" id="IPR013128">
    <property type="entry name" value="Peptidase_C1A"/>
</dbReference>
<feature type="compositionally biased region" description="Basic and acidic residues" evidence="7">
    <location>
        <begin position="86"/>
        <end position="100"/>
    </location>
</feature>
<keyword evidence="3" id="KW-0378">Hydrolase</keyword>
<dbReference type="Pfam" id="PF08246">
    <property type="entry name" value="Inhibitor_I29"/>
    <property type="match status" value="1"/>
</dbReference>
<feature type="domain" description="Peptidase C1A papain C-terminal" evidence="9">
    <location>
        <begin position="117"/>
        <end position="255"/>
    </location>
</feature>
<dbReference type="InterPro" id="IPR013201">
    <property type="entry name" value="Prot_inhib_I29"/>
</dbReference>
<keyword evidence="5" id="KW-0865">Zymogen</keyword>
<name>A0A226DQW3_FOLCA</name>
<evidence type="ECO:0000256" key="3">
    <source>
        <dbReference type="ARBA" id="ARBA00022801"/>
    </source>
</evidence>
<evidence type="ECO:0000256" key="6">
    <source>
        <dbReference type="ARBA" id="ARBA00023157"/>
    </source>
</evidence>
<dbReference type="InterPro" id="IPR039417">
    <property type="entry name" value="Peptidase_C1A_papain-like"/>
</dbReference>
<dbReference type="CDD" id="cd02248">
    <property type="entry name" value="Peptidase_C1A"/>
    <property type="match status" value="1"/>
</dbReference>
<feature type="domain" description="Cathepsin propeptide inhibitor" evidence="10">
    <location>
        <begin position="27"/>
        <end position="87"/>
    </location>
</feature>
<dbReference type="AlphaFoldDB" id="A0A226DQW3"/>
<sequence>MARFSALTIFLVVVVLSAISLADKPDWVAFKKQHKKEYKSAQAEAKAQAKFDKNVARVDAHNKKFEKGEVQYKLAINEFPDEDPEDFHQTHHGLRPELRQNHSSRSVSHDRYARGLSPPELDYRLMNLVSDVRNQQNCGSCWAFACLAAVESQVLMAGGTSVLLSEQQLVDCDSWDHGCAGGWPTNTFQWLQYNGGSKADSAYPYTSGCCNAAGTCKGGNAPVVQQVSGFQQLTMPAADDTIKSYLFAHGPVRSIS</sequence>
<dbReference type="InterPro" id="IPR038765">
    <property type="entry name" value="Papain-like_cys_pep_sf"/>
</dbReference>
<dbReference type="GO" id="GO:0006508">
    <property type="term" value="P:proteolysis"/>
    <property type="evidence" value="ECO:0007669"/>
    <property type="project" value="UniProtKB-KW"/>
</dbReference>
<keyword evidence="6" id="KW-1015">Disulfide bond</keyword>
<proteinExistence type="inferred from homology"/>
<dbReference type="Pfam" id="PF00112">
    <property type="entry name" value="Peptidase_C1"/>
    <property type="match status" value="1"/>
</dbReference>
<dbReference type="PANTHER" id="PTHR12411">
    <property type="entry name" value="CYSTEINE PROTEASE FAMILY C1-RELATED"/>
    <property type="match status" value="1"/>
</dbReference>
<dbReference type="InterPro" id="IPR000668">
    <property type="entry name" value="Peptidase_C1A_C"/>
</dbReference>
<feature type="chain" id="PRO_5018685091" evidence="8">
    <location>
        <begin position="23"/>
        <end position="256"/>
    </location>
</feature>
<evidence type="ECO:0000313" key="11">
    <source>
        <dbReference type="EMBL" id="OXA47408.1"/>
    </source>
</evidence>
<feature type="signal peptide" evidence="8">
    <location>
        <begin position="1"/>
        <end position="22"/>
    </location>
</feature>
<dbReference type="PROSITE" id="PS00139">
    <property type="entry name" value="THIOL_PROTEASE_CYS"/>
    <property type="match status" value="1"/>
</dbReference>
<evidence type="ECO:0000256" key="5">
    <source>
        <dbReference type="ARBA" id="ARBA00023145"/>
    </source>
</evidence>
<evidence type="ECO:0000256" key="4">
    <source>
        <dbReference type="ARBA" id="ARBA00022807"/>
    </source>
</evidence>
<dbReference type="SUPFAM" id="SSF54001">
    <property type="entry name" value="Cysteine proteinases"/>
    <property type="match status" value="1"/>
</dbReference>
<evidence type="ECO:0000256" key="1">
    <source>
        <dbReference type="ARBA" id="ARBA00008455"/>
    </source>
</evidence>
<dbReference type="EMBL" id="LNIX01000013">
    <property type="protein sequence ID" value="OXA47408.1"/>
    <property type="molecule type" value="Genomic_DNA"/>
</dbReference>